<protein>
    <submittedName>
        <fullName evidence="1">Uncharacterized protein</fullName>
    </submittedName>
</protein>
<dbReference type="Proteomes" id="UP000220353">
    <property type="component" value="Unassembled WGS sequence"/>
</dbReference>
<comment type="caution">
    <text evidence="1">The sequence shown here is derived from an EMBL/GenBank/DDBJ whole genome shotgun (WGS) entry which is preliminary data.</text>
</comment>
<dbReference type="AlphaFoldDB" id="A0A2A6M5U2"/>
<gene>
    <name evidence="1" type="ORF">CO661_00410</name>
</gene>
<proteinExistence type="predicted"/>
<name>A0A2A6M5U2_RHIFR</name>
<sequence>MLEVSDTGIKLRRRGGRIKSSAVCADLGLLGTKATSEDVAAVFRRSDSRTHLEHMFDAVRAGDLVEAKFRANMIAGAVYSEVSQIRRPNPAL</sequence>
<evidence type="ECO:0000313" key="1">
    <source>
        <dbReference type="EMBL" id="PDT50164.1"/>
    </source>
</evidence>
<organism evidence="1 2">
    <name type="scientific">Rhizobium fredii</name>
    <name type="common">Sinorhizobium fredii</name>
    <dbReference type="NCBI Taxonomy" id="380"/>
    <lineage>
        <taxon>Bacteria</taxon>
        <taxon>Pseudomonadati</taxon>
        <taxon>Pseudomonadota</taxon>
        <taxon>Alphaproteobacteria</taxon>
        <taxon>Hyphomicrobiales</taxon>
        <taxon>Rhizobiaceae</taxon>
        <taxon>Sinorhizobium/Ensifer group</taxon>
        <taxon>Sinorhizobium</taxon>
    </lineage>
</organism>
<evidence type="ECO:0000313" key="2">
    <source>
        <dbReference type="Proteomes" id="UP000220353"/>
    </source>
</evidence>
<reference evidence="1 2" key="1">
    <citation type="submission" date="2017-09" db="EMBL/GenBank/DDBJ databases">
        <title>Comparative genomics of rhizobia isolated from Phaseolus vulgaris in China.</title>
        <authorList>
            <person name="Tong W."/>
        </authorList>
    </citation>
    <scope>NUCLEOTIDE SEQUENCE [LARGE SCALE GENOMIC DNA]</scope>
    <source>
        <strain evidence="1 2">PCH1</strain>
    </source>
</reference>
<accession>A0A2A6M5U2</accession>
<dbReference type="EMBL" id="NWTC01000001">
    <property type="protein sequence ID" value="PDT50164.1"/>
    <property type="molecule type" value="Genomic_DNA"/>
</dbReference>